<dbReference type="Proteomes" id="UP000887580">
    <property type="component" value="Unplaced"/>
</dbReference>
<dbReference type="WBParaSite" id="PS1159_v2.g4367.t1">
    <property type="protein sequence ID" value="PS1159_v2.g4367.t1"/>
    <property type="gene ID" value="PS1159_v2.g4367"/>
</dbReference>
<organism evidence="1 2">
    <name type="scientific">Panagrolaimus sp. PS1159</name>
    <dbReference type="NCBI Taxonomy" id="55785"/>
    <lineage>
        <taxon>Eukaryota</taxon>
        <taxon>Metazoa</taxon>
        <taxon>Ecdysozoa</taxon>
        <taxon>Nematoda</taxon>
        <taxon>Chromadorea</taxon>
        <taxon>Rhabditida</taxon>
        <taxon>Tylenchina</taxon>
        <taxon>Panagrolaimomorpha</taxon>
        <taxon>Panagrolaimoidea</taxon>
        <taxon>Panagrolaimidae</taxon>
        <taxon>Panagrolaimus</taxon>
    </lineage>
</organism>
<name>A0AC35GFM1_9BILA</name>
<accession>A0AC35GFM1</accession>
<evidence type="ECO:0000313" key="2">
    <source>
        <dbReference type="WBParaSite" id="PS1159_v2.g4367.t1"/>
    </source>
</evidence>
<evidence type="ECO:0000313" key="1">
    <source>
        <dbReference type="Proteomes" id="UP000887580"/>
    </source>
</evidence>
<protein>
    <submittedName>
        <fullName evidence="2">RUN domain-containing protein</fullName>
    </submittedName>
</protein>
<proteinExistence type="predicted"/>
<sequence>MLQLFPRRQISHVEQSTSKIPKLPPRKISECYLERKTRHGSVISIEMTEVPLEGADLRKDQLIKALKREVKRIMDESGIKRRVCLYSNIVSSICVAVENCLLDGLRRRLLGLFGVKTTFALLHCIAKNCGPAANVIKRTTEHGIVEGSRNTYLWIRVALHERALSSIVDHIFNSPQCRRYYEKDALMLDPSRGGMVAAILGKKEEA</sequence>
<reference evidence="2" key="1">
    <citation type="submission" date="2022-11" db="UniProtKB">
        <authorList>
            <consortium name="WormBaseParasite"/>
        </authorList>
    </citation>
    <scope>IDENTIFICATION</scope>
</reference>